<reference evidence="1 2" key="1">
    <citation type="journal article" date="2018" name="Mol. Biol. Evol.">
        <title>Broad Genomic Sampling Reveals a Smut Pathogenic Ancestry of the Fungal Clade Ustilaginomycotina.</title>
        <authorList>
            <person name="Kijpornyongpan T."/>
            <person name="Mondo S.J."/>
            <person name="Barry K."/>
            <person name="Sandor L."/>
            <person name="Lee J."/>
            <person name="Lipzen A."/>
            <person name="Pangilinan J."/>
            <person name="LaButti K."/>
            <person name="Hainaut M."/>
            <person name="Henrissat B."/>
            <person name="Grigoriev I.V."/>
            <person name="Spatafora J.W."/>
            <person name="Aime M.C."/>
        </authorList>
    </citation>
    <scope>NUCLEOTIDE SEQUENCE [LARGE SCALE GENOMIC DNA]</scope>
    <source>
        <strain evidence="1 2">SA 807</strain>
    </source>
</reference>
<name>A0ACD0NMQ3_9BASI</name>
<evidence type="ECO:0000313" key="2">
    <source>
        <dbReference type="Proteomes" id="UP000245626"/>
    </source>
</evidence>
<gene>
    <name evidence="1" type="ORF">IE53DRAFT_371801</name>
</gene>
<organism evidence="1 2">
    <name type="scientific">Violaceomyces palustris</name>
    <dbReference type="NCBI Taxonomy" id="1673888"/>
    <lineage>
        <taxon>Eukaryota</taxon>
        <taxon>Fungi</taxon>
        <taxon>Dikarya</taxon>
        <taxon>Basidiomycota</taxon>
        <taxon>Ustilaginomycotina</taxon>
        <taxon>Ustilaginomycetes</taxon>
        <taxon>Violaceomycetales</taxon>
        <taxon>Violaceomycetaceae</taxon>
        <taxon>Violaceomyces</taxon>
    </lineage>
</organism>
<evidence type="ECO:0000313" key="1">
    <source>
        <dbReference type="EMBL" id="PWN47040.1"/>
    </source>
</evidence>
<proteinExistence type="predicted"/>
<sequence length="834" mass="91293">MGGQPYEDMLGEHAEFARFLLSQIPAVEEDDEANLQRAQVMLAPSSTPVLEVDSNLSKNLLDTPLGAPWSSSFSDISLETIIGSALSTDGNSLGVPSLSSTPLVGHPSTSPEFIPFYFGESQEIVTEANFNYNALNHFLELPLEEKSDTGFTFLEPHSEERSLDEVDQTLPSNVEPVFHPQPTSLKPSALVTPLVPTRTPSRRQSSASPFQQDCLSRLGSSQESRKTCYPAHQKIGLGFEDYSFFENVYASAMESDKSFSGDSCQDYMELGPATNLSHVQASIHPKINEPSIQDRSPHTIPTSSIRFSMEFFDSSQGGYSSSSSNSSLLDTMSPFPYNASKADFSNFVKPSTINASGNISQLSGLPFPGYGTSLIQGSVSGSSRGASSEPSTSDSSGPIVSPLVMEEVQKPMKRAATPLLEAGDPHRPRKKSKGNGRYQSSSLPVFCSLGQNTPSPPVLIGHRQAFSPPPAYDRYGTELTLLPEHAPIVAASPSPPVDDGPHTPPEDDLSFAQLPSVFRQYPFGNRPSIIEPRWQYYTDLPDVPALPQYLKRVKSQANGHQRRISPNEFLLEVCETHEPGCVKVDGGVAALVRGLLLCRHVKTITLAELEECKKNNPYKDFTCTLLHATRLDDAMFERPRDIGDNVESTRKFGWTCMHPGESEEPKKTVFRSEKAKQEEDERIKMTIERNKHLEKVISSASSLGGPMKFVLDAPDQTSKEDCQQCKKKGLTCDRTKPKCDQCADESIKCTYAKKGGQSKRNRGQDDGSDSDGGDDTNADFTVLENLPNAKRVGRRGESIEITSSPRKKSERGSSRISKMPKATGSDKGRKKTKG</sequence>
<dbReference type="EMBL" id="KZ820575">
    <property type="protein sequence ID" value="PWN47040.1"/>
    <property type="molecule type" value="Genomic_DNA"/>
</dbReference>
<keyword evidence="2" id="KW-1185">Reference proteome</keyword>
<protein>
    <submittedName>
        <fullName evidence="1">Uncharacterized protein</fullName>
    </submittedName>
</protein>
<accession>A0ACD0NMQ3</accession>
<dbReference type="Proteomes" id="UP000245626">
    <property type="component" value="Unassembled WGS sequence"/>
</dbReference>